<dbReference type="InterPro" id="IPR027936">
    <property type="entry name" value="Eph_TM"/>
</dbReference>
<dbReference type="Gene3D" id="3.30.200.20">
    <property type="entry name" value="Phosphorylase Kinase, domain 1"/>
    <property type="match status" value="1"/>
</dbReference>
<feature type="domain" description="Protein kinase" evidence="29">
    <location>
        <begin position="663"/>
        <end position="926"/>
    </location>
</feature>
<evidence type="ECO:0000256" key="21">
    <source>
        <dbReference type="ARBA" id="ARBA00038546"/>
    </source>
</evidence>
<dbReference type="CDD" id="cd05065">
    <property type="entry name" value="PTKc_EphR_B"/>
    <property type="match status" value="1"/>
</dbReference>
<dbReference type="SMART" id="SM00615">
    <property type="entry name" value="EPH_lbd"/>
    <property type="match status" value="1"/>
</dbReference>
<dbReference type="InterPro" id="IPR016257">
    <property type="entry name" value="Tyr_kinase_ephrin_rcpt"/>
</dbReference>
<name>A0A8B9FCV5_9PSIT</name>
<reference evidence="33" key="1">
    <citation type="submission" date="2025-08" db="UniProtKB">
        <authorList>
            <consortium name="Ensembl"/>
        </authorList>
    </citation>
    <scope>IDENTIFICATION</scope>
</reference>
<evidence type="ECO:0000256" key="12">
    <source>
        <dbReference type="ARBA" id="ARBA00022840"/>
    </source>
</evidence>
<dbReference type="SUPFAM" id="SSF57184">
    <property type="entry name" value="Growth factor receptor domain"/>
    <property type="match status" value="1"/>
</dbReference>
<keyword evidence="14" id="KW-1133">Transmembrane helix</keyword>
<dbReference type="FunFam" id="3.30.200.20:FF:000001">
    <property type="entry name" value="Ephrin type-A receptor 5"/>
    <property type="match status" value="1"/>
</dbReference>
<dbReference type="Pfam" id="PF00536">
    <property type="entry name" value="SAM_1"/>
    <property type="match status" value="1"/>
</dbReference>
<evidence type="ECO:0000313" key="34">
    <source>
        <dbReference type="Proteomes" id="UP000694522"/>
    </source>
</evidence>
<dbReference type="PROSITE" id="PS50105">
    <property type="entry name" value="SAM_DOMAIN"/>
    <property type="match status" value="1"/>
</dbReference>
<feature type="domain" description="Fibronectin type-III" evidence="31">
    <location>
        <begin position="354"/>
        <end position="464"/>
    </location>
</feature>
<keyword evidence="13" id="KW-0524">Neurogenesis</keyword>
<dbReference type="GO" id="GO:0005005">
    <property type="term" value="F:transmembrane-ephrin receptor activity"/>
    <property type="evidence" value="ECO:0007669"/>
    <property type="project" value="TreeGrafter"/>
</dbReference>
<evidence type="ECO:0000256" key="9">
    <source>
        <dbReference type="ARBA" id="ARBA00022737"/>
    </source>
</evidence>
<evidence type="ECO:0000256" key="5">
    <source>
        <dbReference type="ARBA" id="ARBA00022475"/>
    </source>
</evidence>
<dbReference type="SUPFAM" id="SSF56112">
    <property type="entry name" value="Protein kinase-like (PK-like)"/>
    <property type="match status" value="1"/>
</dbReference>
<keyword evidence="8" id="KW-0812">Transmembrane</keyword>
<feature type="binding site" evidence="25 27">
    <location>
        <position position="695"/>
    </location>
    <ligand>
        <name>ATP</name>
        <dbReference type="ChEBI" id="CHEBI:30616"/>
    </ligand>
</feature>
<dbReference type="Ensembl" id="ENSACOT00000008441.1">
    <property type="protein sequence ID" value="ENSACOP00000008152.1"/>
    <property type="gene ID" value="ENSACOG00000005629.1"/>
</dbReference>
<dbReference type="EC" id="2.7.10.1" evidence="3"/>
<evidence type="ECO:0000256" key="15">
    <source>
        <dbReference type="ARBA" id="ARBA00023136"/>
    </source>
</evidence>
<keyword evidence="15" id="KW-0472">Membrane</keyword>
<keyword evidence="17 26" id="KW-1015">Disulfide bond</keyword>
<evidence type="ECO:0000256" key="22">
    <source>
        <dbReference type="ARBA" id="ARBA00040789"/>
    </source>
</evidence>
<dbReference type="SUPFAM" id="SSF49785">
    <property type="entry name" value="Galactose-binding domain-like"/>
    <property type="match status" value="1"/>
</dbReference>
<dbReference type="InterPro" id="IPR001245">
    <property type="entry name" value="Ser-Thr/Tyr_kinase_cat_dom"/>
</dbReference>
<feature type="disulfide bond" evidence="26">
    <location>
        <begin position="96"/>
        <end position="214"/>
    </location>
</feature>
<evidence type="ECO:0000256" key="1">
    <source>
        <dbReference type="ARBA" id="ARBA00004251"/>
    </source>
</evidence>
<evidence type="ECO:0000256" key="4">
    <source>
        <dbReference type="ARBA" id="ARBA00022473"/>
    </source>
</evidence>
<dbReference type="PRINTS" id="PR00014">
    <property type="entry name" value="FNTYPEIII"/>
</dbReference>
<dbReference type="GO" id="GO:0005886">
    <property type="term" value="C:plasma membrane"/>
    <property type="evidence" value="ECO:0007669"/>
    <property type="project" value="UniProtKB-SubCell"/>
</dbReference>
<dbReference type="SUPFAM" id="SSF49265">
    <property type="entry name" value="Fibronectin type III"/>
    <property type="match status" value="1"/>
</dbReference>
<feature type="domain" description="Eph LBD" evidence="32">
    <location>
        <begin position="30"/>
        <end position="232"/>
    </location>
</feature>
<keyword evidence="11" id="KW-0418">Kinase</keyword>
<evidence type="ECO:0000256" key="27">
    <source>
        <dbReference type="PROSITE-ProRule" id="PRU10141"/>
    </source>
</evidence>
<keyword evidence="12 25" id="KW-0067">ATP-binding</keyword>
<evidence type="ECO:0000259" key="30">
    <source>
        <dbReference type="PROSITE" id="PS50105"/>
    </source>
</evidence>
<dbReference type="InterPro" id="IPR003961">
    <property type="entry name" value="FN3_dom"/>
</dbReference>
<dbReference type="Pfam" id="PF00041">
    <property type="entry name" value="fn3"/>
    <property type="match status" value="2"/>
</dbReference>
<keyword evidence="6" id="KW-0597">Phosphoprotein</keyword>
<dbReference type="InterPro" id="IPR001426">
    <property type="entry name" value="Tyr_kinase_rcpt_V_CS"/>
</dbReference>
<dbReference type="AlphaFoldDB" id="A0A8B9FCV5"/>
<evidence type="ECO:0000256" key="26">
    <source>
        <dbReference type="PIRSR" id="PIRSR000666-3"/>
    </source>
</evidence>
<dbReference type="PROSITE" id="PS00791">
    <property type="entry name" value="RECEPTOR_TYR_KIN_V_2"/>
    <property type="match status" value="1"/>
</dbReference>
<evidence type="ECO:0000259" key="32">
    <source>
        <dbReference type="PROSITE" id="PS51550"/>
    </source>
</evidence>
<feature type="active site" description="Proton acceptor" evidence="24">
    <location>
        <position position="788"/>
    </location>
</feature>
<dbReference type="Pfam" id="PF01404">
    <property type="entry name" value="Ephrin_lbd"/>
    <property type="match status" value="1"/>
</dbReference>
<keyword evidence="16" id="KW-0829">Tyrosine-protein kinase</keyword>
<dbReference type="PROSITE" id="PS00109">
    <property type="entry name" value="PROTEIN_KINASE_TYR"/>
    <property type="match status" value="1"/>
</dbReference>
<evidence type="ECO:0000256" key="20">
    <source>
        <dbReference type="ARBA" id="ARBA00023273"/>
    </source>
</evidence>
<evidence type="ECO:0000259" key="29">
    <source>
        <dbReference type="PROSITE" id="PS50011"/>
    </source>
</evidence>
<evidence type="ECO:0000256" key="6">
    <source>
        <dbReference type="ARBA" id="ARBA00022553"/>
    </source>
</evidence>
<dbReference type="InterPro" id="IPR009030">
    <property type="entry name" value="Growth_fac_rcpt_cys_sf"/>
</dbReference>
<dbReference type="Gene3D" id="2.60.40.1770">
    <property type="entry name" value="ephrin a2 ectodomain"/>
    <property type="match status" value="1"/>
</dbReference>
<evidence type="ECO:0000256" key="3">
    <source>
        <dbReference type="ARBA" id="ARBA00011902"/>
    </source>
</evidence>
<evidence type="ECO:0000256" key="10">
    <source>
        <dbReference type="ARBA" id="ARBA00022741"/>
    </source>
</evidence>
<evidence type="ECO:0000259" key="31">
    <source>
        <dbReference type="PROSITE" id="PS50853"/>
    </source>
</evidence>
<keyword evidence="20" id="KW-0966">Cell projection</keyword>
<dbReference type="Gene3D" id="1.10.150.50">
    <property type="entry name" value="Transcription Factor, Ets-1"/>
    <property type="match status" value="1"/>
</dbReference>
<evidence type="ECO:0000256" key="18">
    <source>
        <dbReference type="ARBA" id="ARBA00023170"/>
    </source>
</evidence>
<keyword evidence="19" id="KW-0325">Glycoprotein</keyword>
<feature type="domain" description="SAM" evidence="30">
    <location>
        <begin position="953"/>
        <end position="1017"/>
    </location>
</feature>
<dbReference type="FunFam" id="2.60.40.10:FF:000041">
    <property type="entry name" value="ephrin type-A receptor 3"/>
    <property type="match status" value="1"/>
</dbReference>
<keyword evidence="34" id="KW-1185">Reference proteome</keyword>
<evidence type="ECO:0000256" key="14">
    <source>
        <dbReference type="ARBA" id="ARBA00022989"/>
    </source>
</evidence>
<evidence type="ECO:0000256" key="7">
    <source>
        <dbReference type="ARBA" id="ARBA00022679"/>
    </source>
</evidence>
<keyword evidence="10 25" id="KW-0547">Nucleotide-binding</keyword>
<dbReference type="PANTHER" id="PTHR46877:SF6">
    <property type="entry name" value="EPHRIN TYPE-B RECEPTOR 3"/>
    <property type="match status" value="1"/>
</dbReference>
<dbReference type="Gene3D" id="2.10.50.10">
    <property type="entry name" value="Tumor Necrosis Factor Receptor, subunit A, domain 2"/>
    <property type="match status" value="1"/>
</dbReference>
<dbReference type="Gene3D" id="1.10.510.10">
    <property type="entry name" value="Transferase(Phosphotransferase) domain 1"/>
    <property type="match status" value="1"/>
</dbReference>
<evidence type="ECO:0000256" key="13">
    <source>
        <dbReference type="ARBA" id="ARBA00022902"/>
    </source>
</evidence>
<evidence type="ECO:0000256" key="19">
    <source>
        <dbReference type="ARBA" id="ARBA00023180"/>
    </source>
</evidence>
<dbReference type="SMART" id="SM00060">
    <property type="entry name" value="FN3"/>
    <property type="match status" value="2"/>
</dbReference>
<dbReference type="PROSITE" id="PS00107">
    <property type="entry name" value="PROTEIN_KINASE_ATP"/>
    <property type="match status" value="1"/>
</dbReference>
<keyword evidence="7" id="KW-0808">Transferase</keyword>
<dbReference type="SUPFAM" id="SSF47769">
    <property type="entry name" value="SAM/Pointed domain"/>
    <property type="match status" value="1"/>
</dbReference>
<dbReference type="FunFam" id="2.60.120.260:FF:000004">
    <property type="entry name" value="Ephrin type-B receptor 2"/>
    <property type="match status" value="1"/>
</dbReference>
<dbReference type="PROSITE" id="PS00790">
    <property type="entry name" value="RECEPTOR_TYR_KIN_V_1"/>
    <property type="match status" value="1"/>
</dbReference>
<comment type="subunit">
    <text evidence="21">Heterotetramer upon binding of the ligand. The heterotetramer is composed of an ephrin dimer and a receptor dimer. Oligomerization is probably required to induce biological responses.</text>
</comment>
<reference evidence="33" key="2">
    <citation type="submission" date="2025-09" db="UniProtKB">
        <authorList>
            <consortium name="Ensembl"/>
        </authorList>
    </citation>
    <scope>IDENTIFICATION</scope>
</reference>
<dbReference type="CDD" id="cd00185">
    <property type="entry name" value="TNFRSF"/>
    <property type="match status" value="1"/>
</dbReference>
<dbReference type="SMART" id="SM00219">
    <property type="entry name" value="TyrKc"/>
    <property type="match status" value="1"/>
</dbReference>
<dbReference type="CDD" id="cd00063">
    <property type="entry name" value="FN3"/>
    <property type="match status" value="2"/>
</dbReference>
<dbReference type="InterPro" id="IPR001090">
    <property type="entry name" value="Ephrin_rcpt_lig-bd_dom"/>
</dbReference>
<dbReference type="Gene3D" id="2.60.40.10">
    <property type="entry name" value="Immunoglobulins"/>
    <property type="match status" value="2"/>
</dbReference>
<dbReference type="FunFam" id="1.10.510.10:FF:000015">
    <property type="entry name" value="Ephrin type-B receptor 2"/>
    <property type="match status" value="1"/>
</dbReference>
<dbReference type="PROSITE" id="PS50011">
    <property type="entry name" value="PROTEIN_KINASE_DOM"/>
    <property type="match status" value="1"/>
</dbReference>
<dbReference type="InterPro" id="IPR020635">
    <property type="entry name" value="Tyr_kinase_cat_dom"/>
</dbReference>
<feature type="domain" description="Fibronectin type-III" evidence="31">
    <location>
        <begin position="465"/>
        <end position="561"/>
    </location>
</feature>
<dbReference type="InterPro" id="IPR008979">
    <property type="entry name" value="Galactose-bd-like_sf"/>
</dbReference>
<evidence type="ECO:0000256" key="2">
    <source>
        <dbReference type="ARBA" id="ARBA00004279"/>
    </source>
</evidence>
<evidence type="ECO:0000256" key="23">
    <source>
        <dbReference type="ARBA" id="ARBA00051243"/>
    </source>
</evidence>
<dbReference type="Pfam" id="PF25599">
    <property type="entry name" value="Ephrin_CRD"/>
    <property type="match status" value="1"/>
</dbReference>
<feature type="region of interest" description="Disordered" evidence="28">
    <location>
        <begin position="1"/>
        <end position="30"/>
    </location>
</feature>
<dbReference type="InterPro" id="IPR050449">
    <property type="entry name" value="Ephrin_rcpt_TKs"/>
</dbReference>
<accession>A0A8B9FCV5</accession>
<dbReference type="GO" id="GO:0030425">
    <property type="term" value="C:dendrite"/>
    <property type="evidence" value="ECO:0007669"/>
    <property type="project" value="UniProtKB-SubCell"/>
</dbReference>
<proteinExistence type="predicted"/>
<dbReference type="SMART" id="SM01411">
    <property type="entry name" value="Ephrin_rec_like"/>
    <property type="match status" value="1"/>
</dbReference>
<evidence type="ECO:0000256" key="17">
    <source>
        <dbReference type="ARBA" id="ARBA00023157"/>
    </source>
</evidence>
<evidence type="ECO:0000256" key="25">
    <source>
        <dbReference type="PIRSR" id="PIRSR000666-2"/>
    </source>
</evidence>
<evidence type="ECO:0000256" key="28">
    <source>
        <dbReference type="SAM" id="MobiDB-lite"/>
    </source>
</evidence>
<dbReference type="Pfam" id="PF07714">
    <property type="entry name" value="PK_Tyr_Ser-Thr"/>
    <property type="match status" value="1"/>
</dbReference>
<keyword evidence="5" id="KW-1003">Cell membrane</keyword>
<keyword evidence="9" id="KW-0677">Repeat</keyword>
<evidence type="ECO:0000256" key="16">
    <source>
        <dbReference type="ARBA" id="ARBA00023137"/>
    </source>
</evidence>
<organism evidence="33 34">
    <name type="scientific">Amazona collaria</name>
    <name type="common">yellow-billed parrot</name>
    <dbReference type="NCBI Taxonomy" id="241587"/>
    <lineage>
        <taxon>Eukaryota</taxon>
        <taxon>Metazoa</taxon>
        <taxon>Chordata</taxon>
        <taxon>Craniata</taxon>
        <taxon>Vertebrata</taxon>
        <taxon>Euteleostomi</taxon>
        <taxon>Archelosauria</taxon>
        <taxon>Archosauria</taxon>
        <taxon>Dinosauria</taxon>
        <taxon>Saurischia</taxon>
        <taxon>Theropoda</taxon>
        <taxon>Coelurosauria</taxon>
        <taxon>Aves</taxon>
        <taxon>Neognathae</taxon>
        <taxon>Neoaves</taxon>
        <taxon>Telluraves</taxon>
        <taxon>Australaves</taxon>
        <taxon>Psittaciformes</taxon>
        <taxon>Psittacidae</taxon>
        <taxon>Amazona</taxon>
    </lineage>
</organism>
<dbReference type="PANTHER" id="PTHR46877">
    <property type="entry name" value="EPH RECEPTOR A5"/>
    <property type="match status" value="1"/>
</dbReference>
<keyword evidence="18" id="KW-0675">Receptor</keyword>
<feature type="binding site" evidence="25">
    <location>
        <begin position="669"/>
        <end position="677"/>
    </location>
    <ligand>
        <name>ATP</name>
        <dbReference type="ChEBI" id="CHEBI:30616"/>
    </ligand>
</feature>
<dbReference type="InterPro" id="IPR000719">
    <property type="entry name" value="Prot_kinase_dom"/>
</dbReference>
<dbReference type="PROSITE" id="PS51550">
    <property type="entry name" value="EPH_LBD"/>
    <property type="match status" value="1"/>
</dbReference>
<dbReference type="FunFam" id="2.10.50.10:FF:000001">
    <property type="entry name" value="Ephrin type-A receptor 5"/>
    <property type="match status" value="1"/>
</dbReference>
<dbReference type="InterPro" id="IPR013783">
    <property type="entry name" value="Ig-like_fold"/>
</dbReference>
<dbReference type="PIRSF" id="PIRSF000666">
    <property type="entry name" value="TyrPK_ephrin_receptor"/>
    <property type="match status" value="1"/>
</dbReference>
<dbReference type="CDD" id="cd09553">
    <property type="entry name" value="SAM_EPH-B3"/>
    <property type="match status" value="1"/>
</dbReference>
<dbReference type="FunFam" id="2.60.40.1770:FF:000001">
    <property type="entry name" value="Ephrin type-A receptor 5"/>
    <property type="match status" value="1"/>
</dbReference>
<evidence type="ECO:0000256" key="11">
    <source>
        <dbReference type="ARBA" id="ARBA00022777"/>
    </source>
</evidence>
<dbReference type="Pfam" id="PF14575">
    <property type="entry name" value="EphA2_TM"/>
    <property type="match status" value="1"/>
</dbReference>
<evidence type="ECO:0000313" key="33">
    <source>
        <dbReference type="Ensembl" id="ENSACOP00000008152.1"/>
    </source>
</evidence>
<feature type="disulfide bond" evidence="26">
    <location>
        <begin position="131"/>
        <end position="141"/>
    </location>
</feature>
<dbReference type="InterPro" id="IPR013761">
    <property type="entry name" value="SAM/pointed_sf"/>
</dbReference>
<dbReference type="InterPro" id="IPR011009">
    <property type="entry name" value="Kinase-like_dom_sf"/>
</dbReference>
<dbReference type="Proteomes" id="UP000694522">
    <property type="component" value="Unplaced"/>
</dbReference>
<dbReference type="InterPro" id="IPR017441">
    <property type="entry name" value="Protein_kinase_ATP_BS"/>
</dbReference>
<dbReference type="FunFam" id="1.10.150.50:FF:000001">
    <property type="entry name" value="Ephrin type-A receptor 5"/>
    <property type="match status" value="1"/>
</dbReference>
<dbReference type="PRINTS" id="PR00109">
    <property type="entry name" value="TYRKINASE"/>
</dbReference>
<sequence length="1026" mass="113607">MGTGPFNPSHGKYRPCQSRGGGRGRGRLVSSPQAGQEAWSCASGWDGTPSLSPPGQLLVMLLPCSGTAPRGRLALPWEEVSGYDEAMNPIRTYQVCNVREANQNNWLRTKFIQRQDVQRVYVELKFTVRDCNSIPNIPGSCKETFNLFYYESDTDSASANSPFWMENPYIKVDTIAPDESFSKLESGRVNTKVRSFGPLSKNGFYLAFQDLGACMSLISVRAFYKKCSNTIAGFAIFPETLTGAEPTSLVIAPGTCIPNAVEVSVPLKLYCNGDGEWMVPVGACTCAAGYEPTMKDTQCQACGPGTFKSKQGEGPCSPCPPNSRTTSGAATVCTCRNGFFRADTDLADSACTSVPSAPRNVISNVNETSLVLEWSEPQDTGGRDDLLYNVICKKCSVERHLCTRCDDNVEFVPRQLGLTERRIYISNLMAHTQYTFEIQAVNGISSKSPYLPHFASVNITTNQAAPSAVPTMHLHSSTGNSMTLSWTPPERPNGIILDYEIKYSEKVKQEVTSTCLPYSKNSVRLDGLKANARYMVQVRARTVAGYGRYSLPTEFQTTAEDGSKTFQELPLIVGSATAGLLFIIFLLHAQVKGQALLVRAWEGWADSQPSWFGICHPCCVPPGDDSSALAVTPGMKVYIDPFTYEDPNEAVREFAKEIDISCVKIEEVIGAGEFGEVCRGRLKLPGRREIFVAIKTLKVGYTERQRRDFLSEASIMGQFDHPNIIHLEGVVTKSRPVMIITEFMENCALDSFLRLNDGQFTVIQLVGMLRGIAAGMKYLSEMNYVHRDLAARNILVNSNLVCKVSDFGLSRFLEDDPSDPTYTSSLGGKIPIRWTAPEAIAYRKFTSASDVWSYGIVMWEVMSYGERPYWDMSNQDVINAVEQDYRLPPPMDCPTALHQLMLDCWVRDRNLRPKFAQIVNTLDKLIRNAASLKVIASVHISQPLLDRTVPDYTTFTTVGDWLDAIKMGRYKENFVNAGFASFDLVAQMTAEDLLRIGVTLAGHQKKILSSIQDMRLQMNQTLPVQV</sequence>
<dbReference type="InterPro" id="IPR008266">
    <property type="entry name" value="Tyr_kinase_AS"/>
</dbReference>
<keyword evidence="4" id="KW-0217">Developmental protein</keyword>
<dbReference type="Gene3D" id="2.60.120.260">
    <property type="entry name" value="Galactose-binding domain-like"/>
    <property type="match status" value="1"/>
</dbReference>
<dbReference type="FunFam" id="2.60.40.10:FF:000520">
    <property type="entry name" value="ephrin type-B receptor 3"/>
    <property type="match status" value="1"/>
</dbReference>
<comment type="catalytic activity">
    <reaction evidence="23">
        <text>L-tyrosyl-[protein] + ATP = O-phospho-L-tyrosyl-[protein] + ADP + H(+)</text>
        <dbReference type="Rhea" id="RHEA:10596"/>
        <dbReference type="Rhea" id="RHEA-COMP:10136"/>
        <dbReference type="Rhea" id="RHEA-COMP:20101"/>
        <dbReference type="ChEBI" id="CHEBI:15378"/>
        <dbReference type="ChEBI" id="CHEBI:30616"/>
        <dbReference type="ChEBI" id="CHEBI:46858"/>
        <dbReference type="ChEBI" id="CHEBI:61978"/>
        <dbReference type="ChEBI" id="CHEBI:456216"/>
        <dbReference type="EC" id="2.7.10.1"/>
    </reaction>
</comment>
<dbReference type="SMART" id="SM00454">
    <property type="entry name" value="SAM"/>
    <property type="match status" value="1"/>
</dbReference>
<dbReference type="InterPro" id="IPR001660">
    <property type="entry name" value="SAM"/>
</dbReference>
<protein>
    <recommendedName>
        <fullName evidence="22">Ephrin type-B receptor 3</fullName>
        <ecNumber evidence="3">2.7.10.1</ecNumber>
    </recommendedName>
</protein>
<dbReference type="PROSITE" id="PS50853">
    <property type="entry name" value="FN3"/>
    <property type="match status" value="2"/>
</dbReference>
<comment type="subcellular location">
    <subcellularLocation>
        <location evidence="1">Cell membrane</location>
        <topology evidence="1">Single-pass type I membrane protein</topology>
    </subcellularLocation>
    <subcellularLocation>
        <location evidence="2">Cell projection</location>
        <location evidence="2">Dendrite</location>
    </subcellularLocation>
</comment>
<evidence type="ECO:0000256" key="8">
    <source>
        <dbReference type="ARBA" id="ARBA00022692"/>
    </source>
</evidence>
<dbReference type="InterPro" id="IPR036116">
    <property type="entry name" value="FN3_sf"/>
</dbReference>
<evidence type="ECO:0000256" key="24">
    <source>
        <dbReference type="PIRSR" id="PIRSR000666-1"/>
    </source>
</evidence>
<dbReference type="GO" id="GO:0007411">
    <property type="term" value="P:axon guidance"/>
    <property type="evidence" value="ECO:0007669"/>
    <property type="project" value="TreeGrafter"/>
</dbReference>
<dbReference type="GO" id="GO:0005524">
    <property type="term" value="F:ATP binding"/>
    <property type="evidence" value="ECO:0007669"/>
    <property type="project" value="UniProtKB-UniRule"/>
</dbReference>